<feature type="domain" description="Yip1" evidence="7">
    <location>
        <begin position="219"/>
        <end position="394"/>
    </location>
</feature>
<keyword evidence="10" id="KW-1185">Reference proteome</keyword>
<evidence type="ECO:0000259" key="8">
    <source>
        <dbReference type="Pfam" id="PF13717"/>
    </source>
</evidence>
<dbReference type="Pfam" id="PF04893">
    <property type="entry name" value="Yip1"/>
    <property type="match status" value="1"/>
</dbReference>
<feature type="compositionally biased region" description="Polar residues" evidence="5">
    <location>
        <begin position="79"/>
        <end position="91"/>
    </location>
</feature>
<feature type="compositionally biased region" description="Low complexity" evidence="5">
    <location>
        <begin position="59"/>
        <end position="72"/>
    </location>
</feature>
<accession>A0ABN6EVI0</accession>
<dbReference type="NCBIfam" id="TIGR02098">
    <property type="entry name" value="MJ0042_CXXC"/>
    <property type="match status" value="1"/>
</dbReference>
<dbReference type="EMBL" id="AP024485">
    <property type="protein sequence ID" value="BCS90297.1"/>
    <property type="molecule type" value="Genomic_DNA"/>
</dbReference>
<organism evidence="9 10">
    <name type="scientific">Pseudodesulfovibrio sediminis</name>
    <dbReference type="NCBI Taxonomy" id="2810563"/>
    <lineage>
        <taxon>Bacteria</taxon>
        <taxon>Pseudomonadati</taxon>
        <taxon>Thermodesulfobacteriota</taxon>
        <taxon>Desulfovibrionia</taxon>
        <taxon>Desulfovibrionales</taxon>
        <taxon>Desulfovibrionaceae</taxon>
    </lineage>
</organism>
<evidence type="ECO:0000256" key="4">
    <source>
        <dbReference type="ARBA" id="ARBA00023136"/>
    </source>
</evidence>
<dbReference type="Proteomes" id="UP001053296">
    <property type="component" value="Chromosome"/>
</dbReference>
<feature type="compositionally biased region" description="Acidic residues" evidence="5">
    <location>
        <begin position="170"/>
        <end position="186"/>
    </location>
</feature>
<feature type="transmembrane region" description="Helical" evidence="6">
    <location>
        <begin position="346"/>
        <end position="365"/>
    </location>
</feature>
<evidence type="ECO:0000256" key="5">
    <source>
        <dbReference type="SAM" id="MobiDB-lite"/>
    </source>
</evidence>
<proteinExistence type="predicted"/>
<gene>
    <name evidence="9" type="ORF">PSDVSF_35390</name>
</gene>
<feature type="region of interest" description="Disordered" evidence="5">
    <location>
        <begin position="48"/>
        <end position="186"/>
    </location>
</feature>
<dbReference type="Pfam" id="PF13717">
    <property type="entry name" value="Zn_ribbon_4"/>
    <property type="match status" value="1"/>
</dbReference>
<protein>
    <recommendedName>
        <fullName evidence="11">Yip1 domain-containing protein</fullName>
    </recommendedName>
</protein>
<evidence type="ECO:0000313" key="10">
    <source>
        <dbReference type="Proteomes" id="UP001053296"/>
    </source>
</evidence>
<evidence type="ECO:0000256" key="1">
    <source>
        <dbReference type="ARBA" id="ARBA00004141"/>
    </source>
</evidence>
<evidence type="ECO:0000256" key="2">
    <source>
        <dbReference type="ARBA" id="ARBA00022692"/>
    </source>
</evidence>
<evidence type="ECO:0008006" key="11">
    <source>
        <dbReference type="Google" id="ProtNLM"/>
    </source>
</evidence>
<feature type="transmembrane region" description="Helical" evidence="6">
    <location>
        <begin position="322"/>
        <end position="340"/>
    </location>
</feature>
<feature type="compositionally biased region" description="Basic and acidic residues" evidence="5">
    <location>
        <begin position="92"/>
        <end position="116"/>
    </location>
</feature>
<keyword evidence="3 6" id="KW-1133">Transmembrane helix</keyword>
<feature type="transmembrane region" description="Helical" evidence="6">
    <location>
        <begin position="288"/>
        <end position="310"/>
    </location>
</feature>
<sequence>MQIICPECKFAREVDETKIPARSMVATCPKCQTKFKFRELPEEEFVIEDPVEPTPESVAAPEPDTAPAPATASKEETDSQAQAQLPLINTLSEEKQTDEGLWERLDRMRPPEERSTVDNPPASEASVSHPSEPERPAYTPPAQEKPAVYESYESQQADDQQPVEGWTGEFNEDFPDPAQFDDDGTDEDDMGLSQMQVPPPFEQLDRYGFFHGLFMTIKLVLFSPRVFFSVMPVGGGVAKPLTYAILVGMVQAVVQFGYGSAGLSISLMPSSEGFVPVPYDLTSGIFELLLTPAAVAVLTYAMAGLYSLLLTLIRSNNKGFEGTFRAFSYAYTPAILAIIPMLNSTVYMGVALLSGIWSLVLTAIGMKHIHKISYTKVIPVMIVPFLLLAIVSILMMQSQLATM</sequence>
<evidence type="ECO:0000256" key="3">
    <source>
        <dbReference type="ARBA" id="ARBA00022989"/>
    </source>
</evidence>
<comment type="subcellular location">
    <subcellularLocation>
        <location evidence="1">Membrane</location>
        <topology evidence="1">Multi-pass membrane protein</topology>
    </subcellularLocation>
</comment>
<evidence type="ECO:0000256" key="6">
    <source>
        <dbReference type="SAM" id="Phobius"/>
    </source>
</evidence>
<feature type="transmembrane region" description="Helical" evidence="6">
    <location>
        <begin position="240"/>
        <end position="268"/>
    </location>
</feature>
<feature type="transmembrane region" description="Helical" evidence="6">
    <location>
        <begin position="207"/>
        <end position="228"/>
    </location>
</feature>
<feature type="domain" description="Zinc finger/thioredoxin putative" evidence="8">
    <location>
        <begin position="1"/>
        <end position="36"/>
    </location>
</feature>
<evidence type="ECO:0000313" key="9">
    <source>
        <dbReference type="EMBL" id="BCS90297.1"/>
    </source>
</evidence>
<feature type="transmembrane region" description="Helical" evidence="6">
    <location>
        <begin position="377"/>
        <end position="396"/>
    </location>
</feature>
<keyword evidence="4 6" id="KW-0472">Membrane</keyword>
<keyword evidence="2 6" id="KW-0812">Transmembrane</keyword>
<dbReference type="InterPro" id="IPR011723">
    <property type="entry name" value="Znf/thioredoxin_put"/>
</dbReference>
<name>A0ABN6EVI0_9BACT</name>
<evidence type="ECO:0000259" key="7">
    <source>
        <dbReference type="Pfam" id="PF04893"/>
    </source>
</evidence>
<dbReference type="RefSeq" id="WP_229592302.1">
    <property type="nucleotide sequence ID" value="NZ_AP024485.1"/>
</dbReference>
<dbReference type="InterPro" id="IPR006977">
    <property type="entry name" value="Yip1_dom"/>
</dbReference>
<reference evidence="9" key="1">
    <citation type="journal article" date="2022" name="Arch. Microbiol.">
        <title>Pseudodesulfovibrio sediminis sp. nov., a mesophilic and neutrophilic sulfate-reducing bacterium isolated from sediment of a brackish lake.</title>
        <authorList>
            <person name="Takahashi A."/>
            <person name="Kojima H."/>
            <person name="Watanabe M."/>
            <person name="Fukui M."/>
        </authorList>
    </citation>
    <scope>NUCLEOTIDE SEQUENCE</scope>
    <source>
        <strain evidence="9">SF6</strain>
    </source>
</reference>